<dbReference type="SMART" id="SM00342">
    <property type="entry name" value="HTH_ARAC"/>
    <property type="match status" value="1"/>
</dbReference>
<evidence type="ECO:0000313" key="11">
    <source>
        <dbReference type="Proteomes" id="UP000283485"/>
    </source>
</evidence>
<dbReference type="EMBL" id="QRHQ01000011">
    <property type="protein sequence ID" value="RHF91300.1"/>
    <property type="molecule type" value="Genomic_DNA"/>
</dbReference>
<evidence type="ECO:0000313" key="9">
    <source>
        <dbReference type="Proteomes" id="UP000260780"/>
    </source>
</evidence>
<dbReference type="EMBL" id="QSTF01000015">
    <property type="protein sequence ID" value="RGM40542.1"/>
    <property type="molecule type" value="Genomic_DNA"/>
</dbReference>
<accession>A0A3E4WED8</accession>
<organism evidence="6 9">
    <name type="scientific">Phocaeicola plebeius</name>
    <dbReference type="NCBI Taxonomy" id="310297"/>
    <lineage>
        <taxon>Bacteria</taxon>
        <taxon>Pseudomonadati</taxon>
        <taxon>Bacteroidota</taxon>
        <taxon>Bacteroidia</taxon>
        <taxon>Bacteroidales</taxon>
        <taxon>Bacteroidaceae</taxon>
        <taxon>Phocaeicola</taxon>
    </lineage>
</organism>
<gene>
    <name evidence="8" type="ORF">DW653_07600</name>
    <name evidence="7" type="ORF">DWY14_12175</name>
    <name evidence="6" type="ORF">DXC17_07600</name>
    <name evidence="5" type="ORF">DXD04_08810</name>
</gene>
<dbReference type="PANTHER" id="PTHR43280">
    <property type="entry name" value="ARAC-FAMILY TRANSCRIPTIONAL REGULATOR"/>
    <property type="match status" value="1"/>
</dbReference>
<proteinExistence type="predicted"/>
<dbReference type="GO" id="GO:0003700">
    <property type="term" value="F:DNA-binding transcription factor activity"/>
    <property type="evidence" value="ECO:0007669"/>
    <property type="project" value="InterPro"/>
</dbReference>
<comment type="caution">
    <text evidence="6">The sequence shown here is derived from an EMBL/GenBank/DDBJ whole genome shotgun (WGS) entry which is preliminary data.</text>
</comment>
<dbReference type="Proteomes" id="UP000283485">
    <property type="component" value="Unassembled WGS sequence"/>
</dbReference>
<dbReference type="Proteomes" id="UP000260862">
    <property type="component" value="Unassembled WGS sequence"/>
</dbReference>
<evidence type="ECO:0000313" key="8">
    <source>
        <dbReference type="EMBL" id="RHF91300.1"/>
    </source>
</evidence>
<dbReference type="Pfam" id="PF12833">
    <property type="entry name" value="HTH_18"/>
    <property type="match status" value="1"/>
</dbReference>
<dbReference type="Gene3D" id="2.60.120.280">
    <property type="entry name" value="Regulatory protein AraC"/>
    <property type="match status" value="1"/>
</dbReference>
<dbReference type="InterPro" id="IPR018060">
    <property type="entry name" value="HTH_AraC"/>
</dbReference>
<evidence type="ECO:0000313" key="7">
    <source>
        <dbReference type="EMBL" id="RGS05203.1"/>
    </source>
</evidence>
<dbReference type="Proteomes" id="UP000285750">
    <property type="component" value="Unassembled WGS sequence"/>
</dbReference>
<dbReference type="RefSeq" id="WP_117672684.1">
    <property type="nucleotide sequence ID" value="NZ_CABOGR010000014.1"/>
</dbReference>
<evidence type="ECO:0000256" key="1">
    <source>
        <dbReference type="ARBA" id="ARBA00023015"/>
    </source>
</evidence>
<evidence type="ECO:0000256" key="2">
    <source>
        <dbReference type="ARBA" id="ARBA00023125"/>
    </source>
</evidence>
<keyword evidence="2" id="KW-0238">DNA-binding</keyword>
<dbReference type="InterPro" id="IPR003313">
    <property type="entry name" value="AraC-bd"/>
</dbReference>
<evidence type="ECO:0000259" key="4">
    <source>
        <dbReference type="PROSITE" id="PS01124"/>
    </source>
</evidence>
<dbReference type="CDD" id="cd06986">
    <property type="entry name" value="cupin_MmsR-like_N"/>
    <property type="match status" value="1"/>
</dbReference>
<dbReference type="SUPFAM" id="SSF51215">
    <property type="entry name" value="Regulatory protein AraC"/>
    <property type="match status" value="1"/>
</dbReference>
<protein>
    <submittedName>
        <fullName evidence="6">AraC family transcriptional regulator</fullName>
    </submittedName>
</protein>
<dbReference type="InterPro" id="IPR009057">
    <property type="entry name" value="Homeodomain-like_sf"/>
</dbReference>
<feature type="domain" description="HTH araC/xylS-type" evidence="4">
    <location>
        <begin position="192"/>
        <end position="290"/>
    </location>
</feature>
<evidence type="ECO:0000313" key="10">
    <source>
        <dbReference type="Proteomes" id="UP000260862"/>
    </source>
</evidence>
<keyword evidence="10" id="KW-1185">Reference proteome</keyword>
<dbReference type="AlphaFoldDB" id="A0A3E4WED8"/>
<dbReference type="Gene3D" id="1.10.10.60">
    <property type="entry name" value="Homeodomain-like"/>
    <property type="match status" value="2"/>
</dbReference>
<dbReference type="InterPro" id="IPR037923">
    <property type="entry name" value="HTH-like"/>
</dbReference>
<dbReference type="EMBL" id="QSQT01000014">
    <property type="protein sequence ID" value="RGK55889.1"/>
    <property type="molecule type" value="Genomic_DNA"/>
</dbReference>
<evidence type="ECO:0000313" key="5">
    <source>
        <dbReference type="EMBL" id="RGK55889.1"/>
    </source>
</evidence>
<name>A0A3E4WED8_9BACT</name>
<evidence type="ECO:0000313" key="6">
    <source>
        <dbReference type="EMBL" id="RGM40542.1"/>
    </source>
</evidence>
<keyword evidence="1" id="KW-0805">Transcription regulation</keyword>
<dbReference type="PANTHER" id="PTHR43280:SF30">
    <property type="entry name" value="MMSAB OPERON REGULATORY PROTEIN"/>
    <property type="match status" value="1"/>
</dbReference>
<evidence type="ECO:0000256" key="3">
    <source>
        <dbReference type="ARBA" id="ARBA00023163"/>
    </source>
</evidence>
<reference evidence="9 10" key="1">
    <citation type="submission" date="2018-08" db="EMBL/GenBank/DDBJ databases">
        <title>A genome reference for cultivated species of the human gut microbiota.</title>
        <authorList>
            <person name="Zou Y."/>
            <person name="Xue W."/>
            <person name="Luo G."/>
        </authorList>
    </citation>
    <scope>NUCLEOTIDE SEQUENCE [LARGE SCALE GENOMIC DNA]</scope>
    <source>
        <strain evidence="7 12">AF24-16AC</strain>
        <strain evidence="8 11">AM23-23</strain>
        <strain evidence="6 9">OM08-14</strain>
        <strain evidence="5 10">TF10-3AC</strain>
    </source>
</reference>
<dbReference type="Proteomes" id="UP000260780">
    <property type="component" value="Unassembled WGS sequence"/>
</dbReference>
<dbReference type="Pfam" id="PF02311">
    <property type="entry name" value="AraC_binding"/>
    <property type="match status" value="1"/>
</dbReference>
<dbReference type="EMBL" id="QRUY01000029">
    <property type="protein sequence ID" value="RGS05203.1"/>
    <property type="molecule type" value="Genomic_DNA"/>
</dbReference>
<keyword evidence="3" id="KW-0804">Transcription</keyword>
<evidence type="ECO:0000313" key="12">
    <source>
        <dbReference type="Proteomes" id="UP000285750"/>
    </source>
</evidence>
<sequence>MEKKKDGFPNEKAIVIPQENLLKIKENPMTRLLHPTDVGYYPHAEGHYRERAEGSPQHILIYCHEGEGWYNIGKGRCTVKKNDFFIIEAGTPHVYAASTSHPWSIYWIHFTGEQSHLFSELFNRTIYIDDSPTARFNDRIQLFNEILVNLEMGYSIENLEYITLCLWYLLGSFRYIPQFREINKPKTQDTIQKVINYMKANLDKQLTLEDMAKSVNYSPTYLSTLFTQKSGMSPINYFNQLKIQKACQLLDFTDKKAKEIAFELAFNDPYYFSKVFTKYMHMSPKEYRMKKKG</sequence>
<dbReference type="GO" id="GO:0043565">
    <property type="term" value="F:sequence-specific DNA binding"/>
    <property type="evidence" value="ECO:0007669"/>
    <property type="project" value="InterPro"/>
</dbReference>
<dbReference type="SUPFAM" id="SSF46689">
    <property type="entry name" value="Homeodomain-like"/>
    <property type="match status" value="2"/>
</dbReference>
<dbReference type="PROSITE" id="PS01124">
    <property type="entry name" value="HTH_ARAC_FAMILY_2"/>
    <property type="match status" value="1"/>
</dbReference>